<organism evidence="1 2">
    <name type="scientific">Daphnia magna</name>
    <dbReference type="NCBI Taxonomy" id="35525"/>
    <lineage>
        <taxon>Eukaryota</taxon>
        <taxon>Metazoa</taxon>
        <taxon>Ecdysozoa</taxon>
        <taxon>Arthropoda</taxon>
        <taxon>Crustacea</taxon>
        <taxon>Branchiopoda</taxon>
        <taxon>Diplostraca</taxon>
        <taxon>Cladocera</taxon>
        <taxon>Anomopoda</taxon>
        <taxon>Daphniidae</taxon>
        <taxon>Daphnia</taxon>
    </lineage>
</organism>
<evidence type="ECO:0000313" key="1">
    <source>
        <dbReference type="EMBL" id="KAK4029465.1"/>
    </source>
</evidence>
<gene>
    <name evidence="1" type="ORF">OUZ56_022456</name>
</gene>
<sequence length="59" mass="6919">MADTSKIATFAIIRFDNSQILFPFVVFIYVETEERWRAVLSMRWGETGSIFIVVLSRLF</sequence>
<evidence type="ECO:0000313" key="2">
    <source>
        <dbReference type="Proteomes" id="UP001234178"/>
    </source>
</evidence>
<accession>A0ABR0AWF0</accession>
<name>A0ABR0AWF0_9CRUS</name>
<dbReference type="EMBL" id="JAOYFB010000039">
    <property type="protein sequence ID" value="KAK4029465.1"/>
    <property type="molecule type" value="Genomic_DNA"/>
</dbReference>
<dbReference type="Proteomes" id="UP001234178">
    <property type="component" value="Unassembled WGS sequence"/>
</dbReference>
<reference evidence="1 2" key="1">
    <citation type="journal article" date="2023" name="Nucleic Acids Res.">
        <title>The hologenome of Daphnia magna reveals possible DNA methylation and microbiome-mediated evolution of the host genome.</title>
        <authorList>
            <person name="Chaturvedi A."/>
            <person name="Li X."/>
            <person name="Dhandapani V."/>
            <person name="Marshall H."/>
            <person name="Kissane S."/>
            <person name="Cuenca-Cambronero M."/>
            <person name="Asole G."/>
            <person name="Calvet F."/>
            <person name="Ruiz-Romero M."/>
            <person name="Marangio P."/>
            <person name="Guigo R."/>
            <person name="Rago D."/>
            <person name="Mirbahai L."/>
            <person name="Eastwood N."/>
            <person name="Colbourne J.K."/>
            <person name="Zhou J."/>
            <person name="Mallon E."/>
            <person name="Orsini L."/>
        </authorList>
    </citation>
    <scope>NUCLEOTIDE SEQUENCE [LARGE SCALE GENOMIC DNA]</scope>
    <source>
        <strain evidence="1">LRV0_1</strain>
    </source>
</reference>
<proteinExistence type="predicted"/>
<comment type="caution">
    <text evidence="1">The sequence shown here is derived from an EMBL/GenBank/DDBJ whole genome shotgun (WGS) entry which is preliminary data.</text>
</comment>
<protein>
    <submittedName>
        <fullName evidence="1">Uncharacterized protein</fullName>
    </submittedName>
</protein>
<keyword evidence="2" id="KW-1185">Reference proteome</keyword>